<sequence length="62" mass="6889">MKLRSIPARLLDRLVPRASAAAHCVFCAPRCRPDGILEMWCRNQCTDEQYSGGVIGTCEPPK</sequence>
<dbReference type="AlphaFoldDB" id="A0A841FPX1"/>
<proteinExistence type="predicted"/>
<comment type="caution">
    <text evidence="1">The sequence shown here is derived from an EMBL/GenBank/DDBJ whole genome shotgun (WGS) entry which is preliminary data.</text>
</comment>
<evidence type="ECO:0000313" key="2">
    <source>
        <dbReference type="Proteomes" id="UP000548476"/>
    </source>
</evidence>
<name>A0A841FPX1_9ACTN</name>
<organism evidence="1 2">
    <name type="scientific">Phytomonospora endophytica</name>
    <dbReference type="NCBI Taxonomy" id="714109"/>
    <lineage>
        <taxon>Bacteria</taxon>
        <taxon>Bacillati</taxon>
        <taxon>Actinomycetota</taxon>
        <taxon>Actinomycetes</taxon>
        <taxon>Micromonosporales</taxon>
        <taxon>Micromonosporaceae</taxon>
        <taxon>Phytomonospora</taxon>
    </lineage>
</organism>
<accession>A0A841FPX1</accession>
<gene>
    <name evidence="1" type="ORF">HNR73_001850</name>
</gene>
<dbReference type="RefSeq" id="WP_184786843.1">
    <property type="nucleotide sequence ID" value="NZ_BONT01000013.1"/>
</dbReference>
<protein>
    <submittedName>
        <fullName evidence="1">Uncharacterized protein</fullName>
    </submittedName>
</protein>
<dbReference type="EMBL" id="JACHGT010000003">
    <property type="protein sequence ID" value="MBB6034000.1"/>
    <property type="molecule type" value="Genomic_DNA"/>
</dbReference>
<dbReference type="Proteomes" id="UP000548476">
    <property type="component" value="Unassembled WGS sequence"/>
</dbReference>
<keyword evidence="2" id="KW-1185">Reference proteome</keyword>
<reference evidence="1 2" key="1">
    <citation type="submission" date="2020-08" db="EMBL/GenBank/DDBJ databases">
        <title>Genomic Encyclopedia of Type Strains, Phase IV (KMG-IV): sequencing the most valuable type-strain genomes for metagenomic binning, comparative biology and taxonomic classification.</title>
        <authorList>
            <person name="Goeker M."/>
        </authorList>
    </citation>
    <scope>NUCLEOTIDE SEQUENCE [LARGE SCALE GENOMIC DNA]</scope>
    <source>
        <strain evidence="1 2">YIM 65646</strain>
    </source>
</reference>
<evidence type="ECO:0000313" key="1">
    <source>
        <dbReference type="EMBL" id="MBB6034000.1"/>
    </source>
</evidence>